<name>A0A4R6FX45_9SPHN</name>
<reference evidence="1 2" key="1">
    <citation type="submission" date="2019-03" db="EMBL/GenBank/DDBJ databases">
        <title>Genomic Encyclopedia of Type Strains, Phase IV (KMG-IV): sequencing the most valuable type-strain genomes for metagenomic binning, comparative biology and taxonomic classification.</title>
        <authorList>
            <person name="Goeker M."/>
        </authorList>
    </citation>
    <scope>NUCLEOTIDE SEQUENCE [LARGE SCALE GENOMIC DNA]</scope>
    <source>
        <strain evidence="1 2">DSM 25059</strain>
    </source>
</reference>
<accession>A0A4R6FX45</accession>
<dbReference type="RefSeq" id="WP_133493751.1">
    <property type="nucleotide sequence ID" value="NZ_BMLU01000001.1"/>
</dbReference>
<dbReference type="EMBL" id="SNWD01000001">
    <property type="protein sequence ID" value="TDN86536.1"/>
    <property type="molecule type" value="Genomic_DNA"/>
</dbReference>
<dbReference type="Proteomes" id="UP000295493">
    <property type="component" value="Unassembled WGS sequence"/>
</dbReference>
<proteinExistence type="predicted"/>
<keyword evidence="2" id="KW-1185">Reference proteome</keyword>
<protein>
    <submittedName>
        <fullName evidence="1">Uncharacterized protein</fullName>
    </submittedName>
</protein>
<gene>
    <name evidence="1" type="ORF">EV664_101107</name>
</gene>
<dbReference type="AlphaFoldDB" id="A0A4R6FX45"/>
<organism evidence="1 2">
    <name type="scientific">Stakelama pacifica</name>
    <dbReference type="NCBI Taxonomy" id="517720"/>
    <lineage>
        <taxon>Bacteria</taxon>
        <taxon>Pseudomonadati</taxon>
        <taxon>Pseudomonadota</taxon>
        <taxon>Alphaproteobacteria</taxon>
        <taxon>Sphingomonadales</taxon>
        <taxon>Sphingomonadaceae</taxon>
        <taxon>Stakelama</taxon>
    </lineage>
</organism>
<comment type="caution">
    <text evidence="1">The sequence shown here is derived from an EMBL/GenBank/DDBJ whole genome shotgun (WGS) entry which is preliminary data.</text>
</comment>
<evidence type="ECO:0000313" key="2">
    <source>
        <dbReference type="Proteomes" id="UP000295493"/>
    </source>
</evidence>
<dbReference type="OrthoDB" id="7853925at2"/>
<sequence>MEFEPELAALIARLCETPLLDRGTAHKLHRAAFEEAFPKMLQGQTFGQAMGGLSILNQPEDAFRAELKSIDNDLGRQIGIVNDALDQWFTKGEAPPPYYAWRIAVILSKAKRKDEEGRFLAAWCKHFGATRGNRYEALADRARKLGVY</sequence>
<evidence type="ECO:0000313" key="1">
    <source>
        <dbReference type="EMBL" id="TDN86536.1"/>
    </source>
</evidence>